<dbReference type="SUPFAM" id="SSF46689">
    <property type="entry name" value="Homeodomain-like"/>
    <property type="match status" value="1"/>
</dbReference>
<dbReference type="InterPro" id="IPR001647">
    <property type="entry name" value="HTH_TetR"/>
</dbReference>
<name>A0ABQ5VUI3_9RHOB</name>
<dbReference type="EMBL" id="BSNN01000003">
    <property type="protein sequence ID" value="GLQ35097.1"/>
    <property type="molecule type" value="Genomic_DNA"/>
</dbReference>
<dbReference type="Pfam" id="PF00440">
    <property type="entry name" value="TetR_N"/>
    <property type="match status" value="1"/>
</dbReference>
<proteinExistence type="predicted"/>
<dbReference type="Proteomes" id="UP001156694">
    <property type="component" value="Unassembled WGS sequence"/>
</dbReference>
<evidence type="ECO:0000256" key="1">
    <source>
        <dbReference type="ARBA" id="ARBA00023015"/>
    </source>
</evidence>
<dbReference type="InterPro" id="IPR036271">
    <property type="entry name" value="Tet_transcr_reg_TetR-rel_C_sf"/>
</dbReference>
<evidence type="ECO:0000313" key="7">
    <source>
        <dbReference type="Proteomes" id="UP001156694"/>
    </source>
</evidence>
<dbReference type="PANTHER" id="PTHR47506:SF1">
    <property type="entry name" value="HTH-TYPE TRANSCRIPTIONAL REGULATOR YJDC"/>
    <property type="match status" value="1"/>
</dbReference>
<evidence type="ECO:0000313" key="6">
    <source>
        <dbReference type="EMBL" id="GLQ35097.1"/>
    </source>
</evidence>
<evidence type="ECO:0000256" key="3">
    <source>
        <dbReference type="ARBA" id="ARBA00023163"/>
    </source>
</evidence>
<evidence type="ECO:0000256" key="2">
    <source>
        <dbReference type="ARBA" id="ARBA00023125"/>
    </source>
</evidence>
<feature type="DNA-binding region" description="H-T-H motif" evidence="4">
    <location>
        <begin position="37"/>
        <end position="56"/>
    </location>
</feature>
<comment type="caution">
    <text evidence="6">The sequence shown here is derived from an EMBL/GenBank/DDBJ whole genome shotgun (WGS) entry which is preliminary data.</text>
</comment>
<evidence type="ECO:0000256" key="4">
    <source>
        <dbReference type="PROSITE-ProRule" id="PRU00335"/>
    </source>
</evidence>
<keyword evidence="2 4" id="KW-0238">DNA-binding</keyword>
<keyword evidence="1" id="KW-0805">Transcription regulation</keyword>
<feature type="domain" description="HTH tetR-type" evidence="5">
    <location>
        <begin position="14"/>
        <end position="74"/>
    </location>
</feature>
<gene>
    <name evidence="6" type="primary">cifR</name>
    <name evidence="6" type="ORF">GCM10007939_13800</name>
</gene>
<accession>A0ABQ5VUI3</accession>
<dbReference type="Gene3D" id="1.10.10.60">
    <property type="entry name" value="Homeodomain-like"/>
    <property type="match status" value="1"/>
</dbReference>
<dbReference type="SUPFAM" id="SSF48498">
    <property type="entry name" value="Tetracyclin repressor-like, C-terminal domain"/>
    <property type="match status" value="1"/>
</dbReference>
<protein>
    <submittedName>
        <fullName evidence="6">TetR family transcriptional regulator</fullName>
    </submittedName>
</protein>
<dbReference type="PROSITE" id="PS50977">
    <property type="entry name" value="HTH_TETR_2"/>
    <property type="match status" value="1"/>
</dbReference>
<sequence>MIIQESDSMPRKPSYDRNKLIEQARDLFWTRGWAGTSLKDLEAALKMKPGSFYAAFGSKENLFDLALQKYASDGRMRLQLLSDHHGPLGALQRLPLLVISSDDAPAKACMLSKTLLELQAHGHPLAERASDLLLEMEAQFCALFEQAQTQQLISTARKPQDLARRFQSDLLGLRISAERNGINATLIAEELVRGLASL</sequence>
<organism evidence="6 7">
    <name type="scientific">Amylibacter marinus</name>
    <dbReference type="NCBI Taxonomy" id="1475483"/>
    <lineage>
        <taxon>Bacteria</taxon>
        <taxon>Pseudomonadati</taxon>
        <taxon>Pseudomonadota</taxon>
        <taxon>Alphaproteobacteria</taxon>
        <taxon>Rhodobacterales</taxon>
        <taxon>Paracoccaceae</taxon>
        <taxon>Amylibacter</taxon>
    </lineage>
</organism>
<keyword evidence="7" id="KW-1185">Reference proteome</keyword>
<dbReference type="Gene3D" id="1.10.357.10">
    <property type="entry name" value="Tetracycline Repressor, domain 2"/>
    <property type="match status" value="1"/>
</dbReference>
<evidence type="ECO:0000259" key="5">
    <source>
        <dbReference type="PROSITE" id="PS50977"/>
    </source>
</evidence>
<reference evidence="7" key="1">
    <citation type="journal article" date="2019" name="Int. J. Syst. Evol. Microbiol.">
        <title>The Global Catalogue of Microorganisms (GCM) 10K type strain sequencing project: providing services to taxonomists for standard genome sequencing and annotation.</title>
        <authorList>
            <consortium name="The Broad Institute Genomics Platform"/>
            <consortium name="The Broad Institute Genome Sequencing Center for Infectious Disease"/>
            <person name="Wu L."/>
            <person name="Ma J."/>
        </authorList>
    </citation>
    <scope>NUCLEOTIDE SEQUENCE [LARGE SCALE GENOMIC DNA]</scope>
    <source>
        <strain evidence="7">NBRC 110140</strain>
    </source>
</reference>
<dbReference type="PANTHER" id="PTHR47506">
    <property type="entry name" value="TRANSCRIPTIONAL REGULATORY PROTEIN"/>
    <property type="match status" value="1"/>
</dbReference>
<dbReference type="InterPro" id="IPR009057">
    <property type="entry name" value="Homeodomain-like_sf"/>
</dbReference>
<keyword evidence="3" id="KW-0804">Transcription</keyword>